<reference evidence="1" key="2">
    <citation type="journal article" date="2024" name="Plant">
        <title>Genomic evolution and insights into agronomic trait innovations of Sesamum species.</title>
        <authorList>
            <person name="Miao H."/>
            <person name="Wang L."/>
            <person name="Qu L."/>
            <person name="Liu H."/>
            <person name="Sun Y."/>
            <person name="Le M."/>
            <person name="Wang Q."/>
            <person name="Wei S."/>
            <person name="Zheng Y."/>
            <person name="Lin W."/>
            <person name="Duan Y."/>
            <person name="Cao H."/>
            <person name="Xiong S."/>
            <person name="Wang X."/>
            <person name="Wei L."/>
            <person name="Li C."/>
            <person name="Ma Q."/>
            <person name="Ju M."/>
            <person name="Zhao R."/>
            <person name="Li G."/>
            <person name="Mu C."/>
            <person name="Tian Q."/>
            <person name="Mei H."/>
            <person name="Zhang T."/>
            <person name="Gao T."/>
            <person name="Zhang H."/>
        </authorList>
    </citation>
    <scope>NUCLEOTIDE SEQUENCE</scope>
    <source>
        <strain evidence="1">G02</strain>
    </source>
</reference>
<dbReference type="EMBL" id="JACGWJ010000014">
    <property type="protein sequence ID" value="KAL0374138.1"/>
    <property type="molecule type" value="Genomic_DNA"/>
</dbReference>
<protein>
    <submittedName>
        <fullName evidence="1">Uncharacterized protein</fullName>
    </submittedName>
</protein>
<organism evidence="1">
    <name type="scientific">Sesamum radiatum</name>
    <name type="common">Black benniseed</name>
    <dbReference type="NCBI Taxonomy" id="300843"/>
    <lineage>
        <taxon>Eukaryota</taxon>
        <taxon>Viridiplantae</taxon>
        <taxon>Streptophyta</taxon>
        <taxon>Embryophyta</taxon>
        <taxon>Tracheophyta</taxon>
        <taxon>Spermatophyta</taxon>
        <taxon>Magnoliopsida</taxon>
        <taxon>eudicotyledons</taxon>
        <taxon>Gunneridae</taxon>
        <taxon>Pentapetalae</taxon>
        <taxon>asterids</taxon>
        <taxon>lamiids</taxon>
        <taxon>Lamiales</taxon>
        <taxon>Pedaliaceae</taxon>
        <taxon>Sesamum</taxon>
    </lineage>
</organism>
<gene>
    <name evidence="1" type="ORF">Sradi_3329500</name>
</gene>
<comment type="caution">
    <text evidence="1">The sequence shown here is derived from an EMBL/GenBank/DDBJ whole genome shotgun (WGS) entry which is preliminary data.</text>
</comment>
<dbReference type="AlphaFoldDB" id="A0AAW2R2V7"/>
<proteinExistence type="predicted"/>
<sequence>MYTQSGSKSTDFLPFSQTLNTNPPVDEDLFIEEPMLVSSSLTCRSSSTSPIRTTSDPINVPKEIDRLNTLTSSVFKPPRTGLFASLSSPS</sequence>
<evidence type="ECO:0000313" key="1">
    <source>
        <dbReference type="EMBL" id="KAL0374138.1"/>
    </source>
</evidence>
<accession>A0AAW2R2V7</accession>
<reference evidence="1" key="1">
    <citation type="submission" date="2020-06" db="EMBL/GenBank/DDBJ databases">
        <authorList>
            <person name="Li T."/>
            <person name="Hu X."/>
            <person name="Zhang T."/>
            <person name="Song X."/>
            <person name="Zhang H."/>
            <person name="Dai N."/>
            <person name="Sheng W."/>
            <person name="Hou X."/>
            <person name="Wei L."/>
        </authorList>
    </citation>
    <scope>NUCLEOTIDE SEQUENCE</scope>
    <source>
        <strain evidence="1">G02</strain>
        <tissue evidence="1">Leaf</tissue>
    </source>
</reference>
<name>A0AAW2R2V7_SESRA</name>